<accession>A0A1J4RTW8</accession>
<name>A0A1J4RTW8_9BACT</name>
<dbReference type="Proteomes" id="UP000182753">
    <property type="component" value="Unassembled WGS sequence"/>
</dbReference>
<feature type="region of interest" description="Disordered" evidence="1">
    <location>
        <begin position="1"/>
        <end position="20"/>
    </location>
</feature>
<dbReference type="AlphaFoldDB" id="A0A1J4RTW8"/>
<gene>
    <name evidence="2" type="ORF">AUJ40_01330</name>
</gene>
<evidence type="ECO:0000313" key="2">
    <source>
        <dbReference type="EMBL" id="OIN89756.1"/>
    </source>
</evidence>
<sequence length="132" mass="15586">MDLSRWYHHRQPDPEDPRTPLAWVFERNSRRVGNEPPSECGHYRKVRIEKTHERWYVHCSFAGALEFVWQTLGEDNIEINEDTGTGTLRVPGNMVSFWIGQRGSMVGFLKGMFGLQTLRIVPAKNWHRHRRK</sequence>
<evidence type="ECO:0000256" key="1">
    <source>
        <dbReference type="SAM" id="MobiDB-lite"/>
    </source>
</evidence>
<proteinExistence type="predicted"/>
<comment type="caution">
    <text evidence="2">The sequence shown here is derived from an EMBL/GenBank/DDBJ whole genome shotgun (WGS) entry which is preliminary data.</text>
</comment>
<dbReference type="EMBL" id="MNUJ01000026">
    <property type="protein sequence ID" value="OIN89756.1"/>
    <property type="molecule type" value="Genomic_DNA"/>
</dbReference>
<organism evidence="2 3">
    <name type="scientific">Candidatus Berkelbacteria bacterium CG1_02_42_45</name>
    <dbReference type="NCBI Taxonomy" id="1805036"/>
    <lineage>
        <taxon>Bacteria</taxon>
        <taxon>Candidatus Berkelbacteria</taxon>
    </lineage>
</organism>
<protein>
    <submittedName>
        <fullName evidence="2">Uncharacterized protein</fullName>
    </submittedName>
</protein>
<evidence type="ECO:0000313" key="3">
    <source>
        <dbReference type="Proteomes" id="UP000182753"/>
    </source>
</evidence>
<reference evidence="2 3" key="1">
    <citation type="journal article" date="2016" name="Environ. Microbiol.">
        <title>Genomic resolution of a cold subsurface aquifer community provides metabolic insights for novel microbes adapted to high CO concentrations.</title>
        <authorList>
            <person name="Probst A.J."/>
            <person name="Castelle C.J."/>
            <person name="Singh A."/>
            <person name="Brown C.T."/>
            <person name="Anantharaman K."/>
            <person name="Sharon I."/>
            <person name="Hug L.A."/>
            <person name="Burstein D."/>
            <person name="Emerson J.B."/>
            <person name="Thomas B.C."/>
            <person name="Banfield J.F."/>
        </authorList>
    </citation>
    <scope>NUCLEOTIDE SEQUENCE [LARGE SCALE GENOMIC DNA]</scope>
    <source>
        <strain evidence="2">CG1_02_42_45</strain>
    </source>
</reference>